<evidence type="ECO:0000313" key="4">
    <source>
        <dbReference type="Proteomes" id="UP001596407"/>
    </source>
</evidence>
<comment type="caution">
    <text evidence="3">The sequence shown here is derived from an EMBL/GenBank/DDBJ whole genome shotgun (WGS) entry which is preliminary data.</text>
</comment>
<dbReference type="GeneID" id="79305720"/>
<evidence type="ECO:0000313" key="2">
    <source>
        <dbReference type="EMBL" id="MFC7079284.1"/>
    </source>
</evidence>
<gene>
    <name evidence="2" type="ORF">ACFQJ6_03105</name>
    <name evidence="3" type="ORF">ACFQJ6_03775</name>
</gene>
<dbReference type="EMBL" id="JBHSZH010000003">
    <property type="protein sequence ID" value="MFC7079284.1"/>
    <property type="molecule type" value="Genomic_DNA"/>
</dbReference>
<accession>A0ABD5WI47</accession>
<reference evidence="3" key="1">
    <citation type="journal article" date="2014" name="Int. J. Syst. Evol. Microbiol.">
        <title>Complete genome sequence of Corynebacterium casei LMG S-19264T (=DSM 44701T), isolated from a smear-ripened cheese.</title>
        <authorList>
            <consortium name="US DOE Joint Genome Institute (JGI-PGF)"/>
            <person name="Walter F."/>
            <person name="Albersmeier A."/>
            <person name="Kalinowski J."/>
            <person name="Ruckert C."/>
        </authorList>
    </citation>
    <scope>NUCLEOTIDE SEQUENCE [LARGE SCALE GENOMIC DNA]</scope>
    <source>
        <strain evidence="3">CCM 7472</strain>
    </source>
</reference>
<reference evidence="3" key="3">
    <citation type="submission" date="2024-09" db="EMBL/GenBank/DDBJ databases">
        <authorList>
            <person name="Sun Q."/>
        </authorList>
    </citation>
    <scope>NUCLEOTIDE SEQUENCE</scope>
    <source>
        <strain evidence="3">CCM 7472</strain>
    </source>
</reference>
<dbReference type="SUPFAM" id="SSF46785">
    <property type="entry name" value="Winged helix' DNA-binding domain"/>
    <property type="match status" value="1"/>
</dbReference>
<keyword evidence="4" id="KW-1185">Reference proteome</keyword>
<dbReference type="Gene3D" id="1.10.10.10">
    <property type="entry name" value="Winged helix-like DNA-binding domain superfamily/Winged helix DNA-binding domain"/>
    <property type="match status" value="1"/>
</dbReference>
<evidence type="ECO:0000259" key="1">
    <source>
        <dbReference type="Pfam" id="PF08461"/>
    </source>
</evidence>
<proteinExistence type="predicted"/>
<dbReference type="InterPro" id="IPR013668">
    <property type="entry name" value="RNase_R_HTH_12"/>
</dbReference>
<dbReference type="InterPro" id="IPR036388">
    <property type="entry name" value="WH-like_DNA-bd_sf"/>
</dbReference>
<sequence length="85" mass="9611">MTGSDDRILELLAESGVALNKKALEVNFELEGEDISYSTIKRRLPMLEEIGLVEQVRQKGSYYRITEKGRAYLTGELDASDLEDE</sequence>
<dbReference type="AlphaFoldDB" id="A0ABD5WI47"/>
<dbReference type="Pfam" id="PF08461">
    <property type="entry name" value="WHD_RNase_R"/>
    <property type="match status" value="1"/>
</dbReference>
<dbReference type="Proteomes" id="UP001596407">
    <property type="component" value="Unassembled WGS sequence"/>
</dbReference>
<organism evidence="3 4">
    <name type="scientific">Halorussus caseinilyticus</name>
    <dbReference type="NCBI Taxonomy" id="3034025"/>
    <lineage>
        <taxon>Archaea</taxon>
        <taxon>Methanobacteriati</taxon>
        <taxon>Methanobacteriota</taxon>
        <taxon>Stenosarchaea group</taxon>
        <taxon>Halobacteria</taxon>
        <taxon>Halobacteriales</taxon>
        <taxon>Haladaptataceae</taxon>
        <taxon>Halorussus</taxon>
    </lineage>
</organism>
<dbReference type="RefSeq" id="WP_276282668.1">
    <property type="nucleotide sequence ID" value="NZ_CP119811.1"/>
</dbReference>
<evidence type="ECO:0000313" key="3">
    <source>
        <dbReference type="EMBL" id="MFC7079400.1"/>
    </source>
</evidence>
<reference evidence="4" key="2">
    <citation type="journal article" date="2019" name="Int. J. Syst. Evol. Microbiol.">
        <title>The Global Catalogue of Microorganisms (GCM) 10K type strain sequencing project: providing services to taxonomists for standard genome sequencing and annotation.</title>
        <authorList>
            <consortium name="The Broad Institute Genomics Platform"/>
            <consortium name="The Broad Institute Genome Sequencing Center for Infectious Disease"/>
            <person name="Wu L."/>
            <person name="Ma J."/>
        </authorList>
    </citation>
    <scope>NUCLEOTIDE SEQUENCE [LARGE SCALE GENOMIC DNA]</scope>
    <source>
        <strain evidence="4">DT72</strain>
    </source>
</reference>
<name>A0ABD5WI47_9EURY</name>
<dbReference type="EMBL" id="JBHSZH010000003">
    <property type="protein sequence ID" value="MFC7079400.1"/>
    <property type="molecule type" value="Genomic_DNA"/>
</dbReference>
<dbReference type="InterPro" id="IPR036390">
    <property type="entry name" value="WH_DNA-bd_sf"/>
</dbReference>
<protein>
    <submittedName>
        <fullName evidence="3">Winged-helix domain-containing protein</fullName>
    </submittedName>
</protein>
<feature type="domain" description="Ribonuclease R winged-helix" evidence="1">
    <location>
        <begin position="8"/>
        <end position="71"/>
    </location>
</feature>